<dbReference type="RefSeq" id="WP_130141509.1">
    <property type="nucleotide sequence ID" value="NZ_SGIT01000002.1"/>
</dbReference>
<accession>A0A4Q6XS75</accession>
<dbReference type="Gene3D" id="1.20.5.320">
    <property type="entry name" value="6-Phosphogluconate Dehydrogenase, domain 3"/>
    <property type="match status" value="1"/>
</dbReference>
<keyword evidence="2" id="KW-1185">Reference proteome</keyword>
<dbReference type="OrthoDB" id="8457242at2"/>
<comment type="caution">
    <text evidence="1">The sequence shown here is derived from an EMBL/GenBank/DDBJ whole genome shotgun (WGS) entry which is preliminary data.</text>
</comment>
<dbReference type="EMBL" id="SGIT01000002">
    <property type="protein sequence ID" value="RZF59589.1"/>
    <property type="molecule type" value="Genomic_DNA"/>
</dbReference>
<proteinExistence type="predicted"/>
<dbReference type="AlphaFoldDB" id="A0A4Q6XS75"/>
<organism evidence="1 2">
    <name type="scientific">Sphingobacterium corticibacterium</name>
    <dbReference type="NCBI Taxonomy" id="2484746"/>
    <lineage>
        <taxon>Bacteria</taxon>
        <taxon>Pseudomonadati</taxon>
        <taxon>Bacteroidota</taxon>
        <taxon>Sphingobacteriia</taxon>
        <taxon>Sphingobacteriales</taxon>
        <taxon>Sphingobacteriaceae</taxon>
        <taxon>Sphingobacterium</taxon>
    </lineage>
</organism>
<reference evidence="1 2" key="1">
    <citation type="submission" date="2019-02" db="EMBL/GenBank/DDBJ databases">
        <authorList>
            <person name="Li Y."/>
        </authorList>
    </citation>
    <scope>NUCLEOTIDE SEQUENCE [LARGE SCALE GENOMIC DNA]</scope>
    <source>
        <strain evidence="1 2">30C10-4-7</strain>
    </source>
</reference>
<evidence type="ECO:0008006" key="3">
    <source>
        <dbReference type="Google" id="ProtNLM"/>
    </source>
</evidence>
<sequence>MKTFNINISKLLFIGMTCVLFIVTSCKKGDIGPEGPQGEQGIRGEKGDDGTTIYSGTVVPPADLGRVGDFYFRTSNSNFYGPKTAEDWGTPTSLRGATGAAGAKILSGTTVPAANVGAVGDFYLRTSNAALYGPKAASGWPTTFINLRGPQGSAGTANVIYSGWRSFPQAERDTLIDGTNLKVNHLAASPLTQTIIDNGMIQVYMRFGTTVLTLPYTSRAGARPNTVNFVPRAGRLLLTRFTHDNTQPYLGFGAVQFRYVLIPGGVQANANIDLKDYNQVKAVFQIPD</sequence>
<gene>
    <name evidence="1" type="ORF">EWE74_10530</name>
</gene>
<dbReference type="PROSITE" id="PS51257">
    <property type="entry name" value="PROKAR_LIPOPROTEIN"/>
    <property type="match status" value="1"/>
</dbReference>
<evidence type="ECO:0000313" key="2">
    <source>
        <dbReference type="Proteomes" id="UP000292855"/>
    </source>
</evidence>
<name>A0A4Q6XS75_9SPHI</name>
<protein>
    <recommendedName>
        <fullName evidence="3">Collagen-like protein</fullName>
    </recommendedName>
</protein>
<dbReference type="Proteomes" id="UP000292855">
    <property type="component" value="Unassembled WGS sequence"/>
</dbReference>
<evidence type="ECO:0000313" key="1">
    <source>
        <dbReference type="EMBL" id="RZF59589.1"/>
    </source>
</evidence>